<dbReference type="InterPro" id="IPR013780">
    <property type="entry name" value="Glyco_hydro_b"/>
</dbReference>
<dbReference type="Pfam" id="PF18033">
    <property type="entry name" value="SpuA_C"/>
    <property type="match status" value="1"/>
</dbReference>
<dbReference type="STRING" id="1367477.N288_22515"/>
<dbReference type="Gene3D" id="3.20.20.80">
    <property type="entry name" value="Glycosidases"/>
    <property type="match status" value="2"/>
</dbReference>
<evidence type="ECO:0000256" key="7">
    <source>
        <dbReference type="ARBA" id="ARBA00024062"/>
    </source>
</evidence>
<proteinExistence type="inferred from homology"/>
<organism evidence="13 14">
    <name type="scientific">Bacillus infantis NRRL B-14911</name>
    <dbReference type="NCBI Taxonomy" id="1367477"/>
    <lineage>
        <taxon>Bacteria</taxon>
        <taxon>Bacillati</taxon>
        <taxon>Bacillota</taxon>
        <taxon>Bacilli</taxon>
        <taxon>Bacillales</taxon>
        <taxon>Bacillaceae</taxon>
        <taxon>Bacillus</taxon>
    </lineage>
</organism>
<dbReference type="InterPro" id="IPR013783">
    <property type="entry name" value="Ig-like_fold"/>
</dbReference>
<dbReference type="Gene3D" id="2.60.40.1180">
    <property type="entry name" value="Golgi alpha-mannosidase II"/>
    <property type="match status" value="2"/>
</dbReference>
<dbReference type="GO" id="GO:0005975">
    <property type="term" value="P:carbohydrate metabolic process"/>
    <property type="evidence" value="ECO:0007669"/>
    <property type="project" value="InterPro"/>
</dbReference>
<dbReference type="Pfam" id="PF02922">
    <property type="entry name" value="CBM_48"/>
    <property type="match status" value="1"/>
</dbReference>
<dbReference type="Gene3D" id="2.60.40.1110">
    <property type="match status" value="3"/>
</dbReference>
<dbReference type="InterPro" id="IPR005323">
    <property type="entry name" value="CBM41_pullulanase"/>
</dbReference>
<feature type="signal peptide" evidence="11">
    <location>
        <begin position="1"/>
        <end position="29"/>
    </location>
</feature>
<dbReference type="Proteomes" id="UP000017805">
    <property type="component" value="Chromosome"/>
</dbReference>
<accession>U5LG08</accession>
<dbReference type="EC" id="3.2.1.41" evidence="7"/>
<keyword evidence="4" id="KW-0106">Calcium</keyword>
<keyword evidence="3" id="KW-0378">Hydrolase</keyword>
<feature type="domain" description="SLH" evidence="12">
    <location>
        <begin position="2213"/>
        <end position="2273"/>
    </location>
</feature>
<comment type="similarity">
    <text evidence="1">Belongs to the glycosyl hydrolase 13 family.</text>
</comment>
<evidence type="ECO:0000256" key="11">
    <source>
        <dbReference type="SAM" id="SignalP"/>
    </source>
</evidence>
<dbReference type="SUPFAM" id="SSF51445">
    <property type="entry name" value="(Trans)glycosidases"/>
    <property type="match status" value="2"/>
</dbReference>
<dbReference type="CDD" id="cd11341">
    <property type="entry name" value="AmyAc_Pullulanase_LD-like"/>
    <property type="match status" value="1"/>
</dbReference>
<reference evidence="13 14" key="1">
    <citation type="submission" date="2013-07" db="EMBL/GenBank/DDBJ databases">
        <title>Complete genome sequence of Bacillus infantis NRRL B-14911 that has potential to induce cardiac disease by antigenic mimicry.</title>
        <authorList>
            <person name="Massilamany C."/>
            <person name="Smith T.P.L."/>
            <person name="Loy J.D."/>
            <person name="Barletta R."/>
            <person name="Reddy J."/>
        </authorList>
    </citation>
    <scope>NUCLEOTIDE SEQUENCE [LARGE SCALE GENOMIC DNA]</scope>
    <source>
        <strain evidence="13 14">NRRL B-14911</strain>
    </source>
</reference>
<dbReference type="EMBL" id="CP006643">
    <property type="protein sequence ID" value="AGX06343.1"/>
    <property type="molecule type" value="Genomic_DNA"/>
</dbReference>
<dbReference type="InterPro" id="IPR014755">
    <property type="entry name" value="Cu-Rt/internalin_Ig-like"/>
</dbReference>
<evidence type="ECO:0000313" key="13">
    <source>
        <dbReference type="EMBL" id="AGX06343.1"/>
    </source>
</evidence>
<dbReference type="InterPro" id="IPR004193">
    <property type="entry name" value="Glyco_hydro_13_N"/>
</dbReference>
<dbReference type="Pfam" id="PF00395">
    <property type="entry name" value="SLH"/>
    <property type="match status" value="3"/>
</dbReference>
<dbReference type="CDD" id="cd10315">
    <property type="entry name" value="CBM41_pullulanase"/>
    <property type="match status" value="3"/>
</dbReference>
<dbReference type="GO" id="GO:0030246">
    <property type="term" value="F:carbohydrate binding"/>
    <property type="evidence" value="ECO:0007669"/>
    <property type="project" value="InterPro"/>
</dbReference>
<evidence type="ECO:0000256" key="10">
    <source>
        <dbReference type="SAM" id="MobiDB-lite"/>
    </source>
</evidence>
<dbReference type="RefSeq" id="WP_022544431.1">
    <property type="nucleotide sequence ID" value="NC_022524.1"/>
</dbReference>
<dbReference type="GO" id="GO:0051060">
    <property type="term" value="F:pullulanase activity"/>
    <property type="evidence" value="ECO:0007669"/>
    <property type="project" value="UniProtKB-EC"/>
</dbReference>
<evidence type="ECO:0000256" key="5">
    <source>
        <dbReference type="ARBA" id="ARBA00023295"/>
    </source>
</evidence>
<evidence type="ECO:0000313" key="14">
    <source>
        <dbReference type="Proteomes" id="UP000017805"/>
    </source>
</evidence>
<dbReference type="SUPFAM" id="SSF51011">
    <property type="entry name" value="Glycosyl hydrolase domain"/>
    <property type="match status" value="1"/>
</dbReference>
<keyword evidence="2 11" id="KW-0732">Signal</keyword>
<feature type="region of interest" description="Disordered" evidence="10">
    <location>
        <begin position="485"/>
        <end position="505"/>
    </location>
</feature>
<feature type="domain" description="SLH" evidence="12">
    <location>
        <begin position="2080"/>
        <end position="2143"/>
    </location>
</feature>
<dbReference type="InterPro" id="IPR006047">
    <property type="entry name" value="GH13_cat_dom"/>
</dbReference>
<dbReference type="InterPro" id="IPR001119">
    <property type="entry name" value="SLH_dom"/>
</dbReference>
<dbReference type="PANTHER" id="PTHR43002">
    <property type="entry name" value="GLYCOGEN DEBRANCHING ENZYME"/>
    <property type="match status" value="1"/>
</dbReference>
<evidence type="ECO:0000256" key="3">
    <source>
        <dbReference type="ARBA" id="ARBA00022801"/>
    </source>
</evidence>
<evidence type="ECO:0000256" key="9">
    <source>
        <dbReference type="ARBA" id="ARBA00031076"/>
    </source>
</evidence>
<gene>
    <name evidence="13" type="ORF">N288_22515</name>
</gene>
<dbReference type="Gene3D" id="2.60.40.1220">
    <property type="match status" value="1"/>
</dbReference>
<comment type="catalytic activity">
    <reaction evidence="6">
        <text>Hydrolysis of (1-&gt;6)-alpha-D-glucosidic linkages in pullulan, amylopectin and glycogen, and in the alpha- and beta-limit dextrins of amylopectin and glycogen.</text>
        <dbReference type="EC" id="3.2.1.41"/>
    </reaction>
</comment>
<dbReference type="InterPro" id="IPR017853">
    <property type="entry name" value="GH"/>
</dbReference>
<evidence type="ECO:0000256" key="8">
    <source>
        <dbReference type="ARBA" id="ARBA00029618"/>
    </source>
</evidence>
<dbReference type="Pfam" id="PF00128">
    <property type="entry name" value="Alpha-amylase"/>
    <property type="match status" value="2"/>
</dbReference>
<dbReference type="NCBIfam" id="TIGR02102">
    <property type="entry name" value="pullulan_Gpos"/>
    <property type="match status" value="1"/>
</dbReference>
<evidence type="ECO:0000256" key="1">
    <source>
        <dbReference type="ARBA" id="ARBA00008061"/>
    </source>
</evidence>
<dbReference type="CDD" id="cd02860">
    <property type="entry name" value="E_set_Pullulanase"/>
    <property type="match status" value="1"/>
</dbReference>
<feature type="region of interest" description="Disordered" evidence="10">
    <location>
        <begin position="1848"/>
        <end position="1870"/>
    </location>
</feature>
<evidence type="ECO:0000256" key="2">
    <source>
        <dbReference type="ARBA" id="ARBA00022729"/>
    </source>
</evidence>
<feature type="chain" id="PRO_5038827827" description="pullulanase" evidence="11">
    <location>
        <begin position="30"/>
        <end position="2273"/>
    </location>
</feature>
<dbReference type="InterPro" id="IPR040806">
    <property type="entry name" value="SpuA_C"/>
</dbReference>
<sequence length="2273" mass="250729">MQKNRRQLSIFLSAIMLLSLWLPFMPARAAAAETEASDTPEAAQTSERQVRFTYIRDDKAYEGWNIWAWNTGVKDDQINFQSYENGKATVNIAVAPETKQFGFVLRSTENWNTAEKEFGDRFITVNKNDSLTKAYITSGVEKIRIVPDGSAPVINKGNATFYYRDKELFANDSMNSIEKVELKFNGETQEMVYEPENERFMLTYENIPNGKHEYSYLVTKDGKTIEVTDPYNTKDGISAIDFQQADLTVSASTRPAAIDYSQNAVLSVDIAGQTDEVKITKILADTSSLGGPDQLEIDPSLGKITIAADDSTTAGVKKIPVTAVDSYGNEYSGNAEIEIKTRQSAGEGDFDWDESVIYFMLTDRFFDGNSSNNDPYGLNYDDSRGAYQGGDFKGVTEKLDYLDELGVNTIWISPVVENIQYDVRDSEADGEPYYAYHGYWAENFSKLNPHFGTMEDFHTLIDEAHERGIKIMVDVVLNHTGYGLKELDAGKENPPPGYPDDGDRSRFKDIVRQGNVGSDEVVGELSSLPDIKTEDPAVRKQIIDWQTDWIEKATTADGNTIDYFRVDTVKHVEDATWMSFKNALTEKMPAFKMIGEAWGASADNNLGYLDSGMMDSLLDFGFKETARNFVNGKLKAANDALAARNAKVDNTATLGQFLSSHDEDGFLHSLGGDKGKMKVAASLQATAKGQPVIYYGEELGQTGANNYPQYDNRYDFAWDRVEDNDMLEHYKKILNFRKDHSKVFAKGDRTVTGGSDKEQFLLFARSYGGQTVYAGLNTADKAKTIKLAVDSKAATVTDHYSDQNYQTTEAGEVILTIPANSDGGTVLLTVDNGSITGASLQSGEEGEEPEIEPIPENSVRIHYNRADGSYENYGAWLWNDVKSPSANWPVGATMFEKKDSYGAYIDVPLAEGAKNIGFLIMDVSKGDAGKDGGDKSLTISSPEMNEIWIKQGSDQVYTYEPVDLPDNTVRIHYTRDNGDYDDFGLWHWGDSAAPSDNWPAGAADFTGTDRYGAYADIELNEDGKELGFLIVNESTGEKDAGDKTFNLLDKYSQLWIKQGDDVVYISPYGDVASGMTSAEVISEETILLNFTMTEGLTADGLKAGLSITDKDGKEISITSAKITGDKTAEVKAVFDLEKLPLSVTYSGRTVSASSGWRMLDKLYSYDGDDLGATYKNGRAVLKLWAPTASKVTANFYDKKDAAKLMGSVDLELGDKGVWSKEIQPSELNVDDLKGYYYQYEVTNNGVTKKVLDPYAKSMAAFTVNTKGEAGPDGDDVGKAAIIDLKGTDPNGFDHASIKGYEKREDAIIYEVHVRDFTSDPSIEADLNSRWGSYKAFIDKLDYIKSTGVTHVQLLPVMAWYFGDETQMGEREMEYSAGGNEYNWGYDPHSYFSPDGAYSENPEDAELRVKELKELIDAIHDAGMGVVLDVVYTHMAKASTLNDIVPNYYAFQDAKGNFLGGFGNNLATSHTMAEKLMVDSVKYWFDEYKIDGMRFDMMGDATYPSIQNAYDAAAAINPDALFIGEGWRTFAGHLADPALEGMGADQDWMDKTDDVGVFSDEIRNELKSGFGSEGEPRFITGGARDLGVIFNNIKGQPSNTADDDPGDMVQYIEAHDNLPLYDVIAQSIKKDPAIPENNLEIHKRIRLGNSLILTSQGTAFLHAGQEYGRTKQWLAEGVPEQKYHELTDENGVPFGYFIHDSYDSSDAINKFDWQKATNASAYKVNTMTREYTEGLIELRRSTNAFRLGDKELVDKNVSLLSFPEMKDQDLLIAYKNVSTDKTGSYYVFMNADSKVRSLTLGELDLSKGTVLVDNDEAGIKAVKDKSGFTLADGKLTLDPLTVVVIKEGAKGEENPGGNHEPSNPPAPGKPGTIELPAGAAEIVRQKNPSGKMEVITKIRSEKIAEIVNTISADRKMIAVKLEKPSSGETVLAQLPAKLFSEAVRKNKNVIIEIQADGAIYRIPVSEIDTAALAKKLGVSEDAVYITVSVNQASAPSKNAQVVSDAFAFELEAHAGDKKESISAFEKFAEKEIMGSKEFDPRKSTAVRFKQDGSFTAVPTVFDGKTAKIKSLTNSVYGIVENDKTFQDVNRSSWAEEYIETLASKYIIKGKTDEKYAPGEEITRAEFTVLLVRALGLPAKAYDKKFSDVKGNEWFNANGELTAAVHFGIISGKPDGTFAPNEKLTRAQAAVMIARAMDLGFLEFDKSQLNSNKKLTDFKDASQFGAWAKEGAEAVYQSGIMSGMTKTTFNPNGYTKRDQMAKILAEFLRKAEMMN</sequence>
<evidence type="ECO:0000256" key="6">
    <source>
        <dbReference type="ARBA" id="ARBA00023965"/>
    </source>
</evidence>
<evidence type="ECO:0000259" key="12">
    <source>
        <dbReference type="PROSITE" id="PS51272"/>
    </source>
</evidence>
<dbReference type="Pfam" id="PF03714">
    <property type="entry name" value="PUD"/>
    <property type="match status" value="3"/>
</dbReference>
<protein>
    <recommendedName>
        <fullName evidence="7">pullulanase</fullName>
        <ecNumber evidence="7">3.2.1.41</ecNumber>
    </recommendedName>
    <alternativeName>
        <fullName evidence="8">Alpha-dextrin endo-1,6-alpha-glucosidase</fullName>
    </alternativeName>
    <alternativeName>
        <fullName evidence="9">Pullulan 6-glucanohydrolase</fullName>
    </alternativeName>
</protein>
<dbReference type="OrthoDB" id="9761875at2"/>
<keyword evidence="14" id="KW-1185">Reference proteome</keyword>
<dbReference type="Gene3D" id="2.60.40.10">
    <property type="entry name" value="Immunoglobulins"/>
    <property type="match status" value="1"/>
</dbReference>
<dbReference type="InterPro" id="IPR013784">
    <property type="entry name" value="Carb-bd-like_fold"/>
</dbReference>
<feature type="domain" description="SLH" evidence="12">
    <location>
        <begin position="2144"/>
        <end position="2205"/>
    </location>
</feature>
<evidence type="ECO:0000256" key="4">
    <source>
        <dbReference type="ARBA" id="ARBA00022837"/>
    </source>
</evidence>
<dbReference type="SMART" id="SM00642">
    <property type="entry name" value="Aamy"/>
    <property type="match status" value="1"/>
</dbReference>
<dbReference type="SUPFAM" id="SSF49452">
    <property type="entry name" value="Starch-binding domain-like"/>
    <property type="match status" value="3"/>
</dbReference>
<dbReference type="HOGENOM" id="CLU_001641_1_0_9"/>
<keyword evidence="5" id="KW-0326">Glycosidase</keyword>
<dbReference type="KEGG" id="bif:N288_22515"/>
<dbReference type="InterPro" id="IPR011838">
    <property type="entry name" value="Pullulan_Gpos"/>
</dbReference>
<name>U5LG08_9BACI</name>
<dbReference type="InterPro" id="IPR014756">
    <property type="entry name" value="Ig_E-set"/>
</dbReference>
<dbReference type="PATRIC" id="fig|1367477.3.peg.4495"/>
<dbReference type="SUPFAM" id="SSF81296">
    <property type="entry name" value="E set domains"/>
    <property type="match status" value="1"/>
</dbReference>
<dbReference type="PROSITE" id="PS51272">
    <property type="entry name" value="SLH"/>
    <property type="match status" value="3"/>
</dbReference>